<dbReference type="PROSITE" id="PS50967">
    <property type="entry name" value="HRDC"/>
    <property type="match status" value="1"/>
</dbReference>
<proteinExistence type="predicted"/>
<name>A0A8K0HPY8_9ROSA</name>
<dbReference type="GO" id="GO:0071035">
    <property type="term" value="P:nuclear polyadenylation-dependent rRNA catabolic process"/>
    <property type="evidence" value="ECO:0007669"/>
    <property type="project" value="TreeGrafter"/>
</dbReference>
<dbReference type="GO" id="GO:0000176">
    <property type="term" value="C:nuclear exosome (RNase complex)"/>
    <property type="evidence" value="ECO:0007669"/>
    <property type="project" value="TreeGrafter"/>
</dbReference>
<sequence length="831" mass="92848">MSDDVMNVDQFQGSKAQALHSLTTGTLGSSLSKLSGSSRGIPSNKDFHFFYNFDEFKAPVEEISRQSQSMLESIGSSARVWGKRWLCLKTLMTRTIGWFDMSVDEFQRIRKEEETGRSTNATAAAAELDNGFQLVCGKKKKAQNYLTDSENLSVVDFIDKSVADVESVKPPLIECTPFKLVEEVRDLKELAAKLRGENEFAVDLEHNQYRSFQGLTCLMQISTRTEDFVVDALKLRIHIGPYLREVFKDPTKRKIVILCGFKRDFGIYVCNLFDTGQVVPKGRDVCISFHLCVNLVILSTSWSWPQRYQNADWRLRPLPEEMLRYAREDTHYLLHIYDLMRIKLLTMSEESEQSDALLEVYKRSYDLCMQLYEKELLTENSYLYIYGLQGSGFNAQQLAIVAGLCEWRDVVARAEDESTGYILPNKTLLEIAKQMPVTTSKLRQLVRSKHPYTEQNLGSVVSIIRHSMQNAAAFEAAAEHLKVGCTGMVAEENMVVEDGTKASSPDTLTNPKTPNTIAESSCVAIEINGDTSAVSTASQMLKESSVGIGCTSEFDSQGGSSKVPGESGSSKIESDSHISGLTGEHLTASGLRRDENANTSVLDSEKLYFEIVDYSLVGYWSYRSSAKKPNRAFGALFGSTVPKGSWIQDKEEIKLDQIRSSVNFPFHSFSGGGEQSKPTVVACVPATQIPVSAEHDTTPPTSSKAEDIIMLEGDNEFEESRDGNSETTKEDRDSNLAASASEIDKDNDEPMSLSDLSSSFQQCFESFKPNRKARQVEKPLESGGLQLKPFNYEAARRQVMFGSEKELREGEISVNDSGERKRVQLQFEPQR</sequence>
<dbReference type="GO" id="GO:0000166">
    <property type="term" value="F:nucleotide binding"/>
    <property type="evidence" value="ECO:0007669"/>
    <property type="project" value="InterPro"/>
</dbReference>
<dbReference type="GO" id="GO:0003727">
    <property type="term" value="F:single-stranded RNA binding"/>
    <property type="evidence" value="ECO:0007669"/>
    <property type="project" value="TreeGrafter"/>
</dbReference>
<feature type="region of interest" description="Disordered" evidence="3">
    <location>
        <begin position="808"/>
        <end position="831"/>
    </location>
</feature>
<dbReference type="OrthoDB" id="2250022at2759"/>
<dbReference type="GO" id="GO:0071051">
    <property type="term" value="P:poly(A)-dependent snoRNA 3'-end processing"/>
    <property type="evidence" value="ECO:0007669"/>
    <property type="project" value="TreeGrafter"/>
</dbReference>
<feature type="region of interest" description="Disordered" evidence="3">
    <location>
        <begin position="714"/>
        <end position="755"/>
    </location>
</feature>
<comment type="subcellular location">
    <subcellularLocation>
        <location evidence="1">Nucleus</location>
    </subcellularLocation>
</comment>
<gene>
    <name evidence="5" type="ORF">FNV43_RR01141</name>
</gene>
<dbReference type="GO" id="GO:0071036">
    <property type="term" value="P:nuclear polyadenylation-dependent snoRNA catabolic process"/>
    <property type="evidence" value="ECO:0007669"/>
    <property type="project" value="TreeGrafter"/>
</dbReference>
<dbReference type="InterPro" id="IPR010997">
    <property type="entry name" value="HRDC-like_sf"/>
</dbReference>
<dbReference type="EMBL" id="VOIH02000001">
    <property type="protein sequence ID" value="KAF3456490.1"/>
    <property type="molecule type" value="Genomic_DNA"/>
</dbReference>
<evidence type="ECO:0000256" key="3">
    <source>
        <dbReference type="SAM" id="MobiDB-lite"/>
    </source>
</evidence>
<dbReference type="InterPro" id="IPR012337">
    <property type="entry name" value="RNaseH-like_sf"/>
</dbReference>
<dbReference type="InterPro" id="IPR044876">
    <property type="entry name" value="HRDC_dom_sf"/>
</dbReference>
<dbReference type="SUPFAM" id="SSF53098">
    <property type="entry name" value="Ribonuclease H-like"/>
    <property type="match status" value="1"/>
</dbReference>
<organism evidence="5 6">
    <name type="scientific">Rhamnella rubrinervis</name>
    <dbReference type="NCBI Taxonomy" id="2594499"/>
    <lineage>
        <taxon>Eukaryota</taxon>
        <taxon>Viridiplantae</taxon>
        <taxon>Streptophyta</taxon>
        <taxon>Embryophyta</taxon>
        <taxon>Tracheophyta</taxon>
        <taxon>Spermatophyta</taxon>
        <taxon>Magnoliopsida</taxon>
        <taxon>eudicotyledons</taxon>
        <taxon>Gunneridae</taxon>
        <taxon>Pentapetalae</taxon>
        <taxon>rosids</taxon>
        <taxon>fabids</taxon>
        <taxon>Rosales</taxon>
        <taxon>Rhamnaceae</taxon>
        <taxon>rhamnoid group</taxon>
        <taxon>Rhamneae</taxon>
        <taxon>Rhamnella</taxon>
    </lineage>
</organism>
<dbReference type="InterPro" id="IPR045092">
    <property type="entry name" value="Rrp6-like"/>
</dbReference>
<dbReference type="GO" id="GO:0071037">
    <property type="term" value="P:nuclear polyadenylation-dependent snRNA catabolic process"/>
    <property type="evidence" value="ECO:0007669"/>
    <property type="project" value="TreeGrafter"/>
</dbReference>
<dbReference type="GO" id="GO:0071039">
    <property type="term" value="P:nuclear polyadenylation-dependent CUT catabolic process"/>
    <property type="evidence" value="ECO:0007669"/>
    <property type="project" value="TreeGrafter"/>
</dbReference>
<dbReference type="Proteomes" id="UP000796880">
    <property type="component" value="Unassembled WGS sequence"/>
</dbReference>
<dbReference type="Pfam" id="PF00570">
    <property type="entry name" value="HRDC"/>
    <property type="match status" value="1"/>
</dbReference>
<dbReference type="Pfam" id="PF01612">
    <property type="entry name" value="DNA_pol_A_exo1"/>
    <property type="match status" value="1"/>
</dbReference>
<accession>A0A8K0HPY8</accession>
<feature type="compositionally biased region" description="Basic and acidic residues" evidence="3">
    <location>
        <begin position="718"/>
        <end position="734"/>
    </location>
</feature>
<dbReference type="InterPro" id="IPR036397">
    <property type="entry name" value="RNaseH_sf"/>
</dbReference>
<comment type="caution">
    <text evidence="5">The sequence shown here is derived from an EMBL/GenBank/DDBJ whole genome shotgun (WGS) entry which is preliminary data.</text>
</comment>
<evidence type="ECO:0000256" key="2">
    <source>
        <dbReference type="ARBA" id="ARBA00023242"/>
    </source>
</evidence>
<dbReference type="GO" id="GO:0000175">
    <property type="term" value="F:3'-5'-RNA exonuclease activity"/>
    <property type="evidence" value="ECO:0007669"/>
    <property type="project" value="InterPro"/>
</dbReference>
<dbReference type="Gene3D" id="1.10.150.80">
    <property type="entry name" value="HRDC domain"/>
    <property type="match status" value="1"/>
</dbReference>
<dbReference type="PANTHER" id="PTHR12124">
    <property type="entry name" value="POLYMYOSITIS/SCLERODERMA AUTOANTIGEN-RELATED"/>
    <property type="match status" value="1"/>
</dbReference>
<evidence type="ECO:0000256" key="1">
    <source>
        <dbReference type="ARBA" id="ARBA00004123"/>
    </source>
</evidence>
<evidence type="ECO:0000259" key="4">
    <source>
        <dbReference type="PROSITE" id="PS50967"/>
    </source>
</evidence>
<dbReference type="SMART" id="SM00341">
    <property type="entry name" value="HRDC"/>
    <property type="match status" value="1"/>
</dbReference>
<keyword evidence="2" id="KW-0539">Nucleus</keyword>
<feature type="region of interest" description="Disordered" evidence="3">
    <location>
        <begin position="552"/>
        <end position="579"/>
    </location>
</feature>
<reference evidence="5" key="1">
    <citation type="submission" date="2020-03" db="EMBL/GenBank/DDBJ databases">
        <title>A high-quality chromosome-level genome assembly of a woody plant with both climbing and erect habits, Rhamnella rubrinervis.</title>
        <authorList>
            <person name="Lu Z."/>
            <person name="Yang Y."/>
            <person name="Zhu X."/>
            <person name="Sun Y."/>
        </authorList>
    </citation>
    <scope>NUCLEOTIDE SEQUENCE</scope>
    <source>
        <strain evidence="5">BYM</strain>
        <tissue evidence="5">Leaf</tissue>
    </source>
</reference>
<dbReference type="GO" id="GO:0000467">
    <property type="term" value="P:exonucleolytic trimming to generate mature 3'-end of 5.8S rRNA from tricistronic rRNA transcript (SSU-rRNA, 5.8S rRNA, LSU-rRNA)"/>
    <property type="evidence" value="ECO:0007669"/>
    <property type="project" value="InterPro"/>
</dbReference>
<dbReference type="GO" id="GO:0071040">
    <property type="term" value="P:nuclear polyadenylation-dependent antisense transcript catabolic process"/>
    <property type="evidence" value="ECO:0007669"/>
    <property type="project" value="TreeGrafter"/>
</dbReference>
<keyword evidence="6" id="KW-1185">Reference proteome</keyword>
<dbReference type="FunFam" id="1.10.150.80:FF:000001">
    <property type="entry name" value="Putative exosome component 10"/>
    <property type="match status" value="1"/>
</dbReference>
<dbReference type="GO" id="GO:0071038">
    <property type="term" value="P:TRAMP-dependent tRNA surveillance pathway"/>
    <property type="evidence" value="ECO:0007669"/>
    <property type="project" value="TreeGrafter"/>
</dbReference>
<dbReference type="Gene3D" id="3.30.420.10">
    <property type="entry name" value="Ribonuclease H-like superfamily/Ribonuclease H"/>
    <property type="match status" value="1"/>
</dbReference>
<feature type="domain" description="HRDC" evidence="4">
    <location>
        <begin position="394"/>
        <end position="474"/>
    </location>
</feature>
<dbReference type="InterPro" id="IPR002121">
    <property type="entry name" value="HRDC_dom"/>
</dbReference>
<dbReference type="InterPro" id="IPR002562">
    <property type="entry name" value="3'-5'_exonuclease_dom"/>
</dbReference>
<dbReference type="SMART" id="SM00474">
    <property type="entry name" value="35EXOc"/>
    <property type="match status" value="1"/>
</dbReference>
<feature type="compositionally biased region" description="Basic and acidic residues" evidence="3">
    <location>
        <begin position="808"/>
        <end position="822"/>
    </location>
</feature>
<evidence type="ECO:0000313" key="6">
    <source>
        <dbReference type="Proteomes" id="UP000796880"/>
    </source>
</evidence>
<dbReference type="PANTHER" id="PTHR12124:SF47">
    <property type="entry name" value="EXOSOME COMPONENT 10"/>
    <property type="match status" value="1"/>
</dbReference>
<evidence type="ECO:0000313" key="5">
    <source>
        <dbReference type="EMBL" id="KAF3456490.1"/>
    </source>
</evidence>
<dbReference type="GO" id="GO:0071044">
    <property type="term" value="P:histone mRNA catabolic process"/>
    <property type="evidence" value="ECO:0007669"/>
    <property type="project" value="TreeGrafter"/>
</dbReference>
<dbReference type="AlphaFoldDB" id="A0A8K0HPY8"/>
<dbReference type="SUPFAM" id="SSF47819">
    <property type="entry name" value="HRDC-like"/>
    <property type="match status" value="1"/>
</dbReference>
<protein>
    <recommendedName>
        <fullName evidence="4">HRDC domain-containing protein</fullName>
    </recommendedName>
</protein>
<dbReference type="GO" id="GO:0005730">
    <property type="term" value="C:nucleolus"/>
    <property type="evidence" value="ECO:0007669"/>
    <property type="project" value="TreeGrafter"/>
</dbReference>